<feature type="transmembrane region" description="Helical" evidence="1">
    <location>
        <begin position="12"/>
        <end position="30"/>
    </location>
</feature>
<dbReference type="EMBL" id="AYUF01000159">
    <property type="protein sequence ID" value="ETK03030.1"/>
    <property type="molecule type" value="Genomic_DNA"/>
</dbReference>
<evidence type="ECO:0000313" key="3">
    <source>
        <dbReference type="EMBL" id="ETK03030.1"/>
    </source>
</evidence>
<feature type="transmembrane region" description="Helical" evidence="1">
    <location>
        <begin position="123"/>
        <end position="140"/>
    </location>
</feature>
<dbReference type="AlphaFoldDB" id="W2C7C1"/>
<dbReference type="PANTHER" id="PTHR23028:SF131">
    <property type="entry name" value="BLR2367 PROTEIN"/>
    <property type="match status" value="1"/>
</dbReference>
<feature type="domain" description="Acyltransferase 3" evidence="2">
    <location>
        <begin position="10"/>
        <end position="265"/>
    </location>
</feature>
<comment type="caution">
    <text evidence="3">The sequence shown here is derived from an EMBL/GenBank/DDBJ whole genome shotgun (WGS) entry which is preliminary data.</text>
</comment>
<sequence length="302" mass="33369">HWMAELGWYGHLGVRAFFVMSGFVVPFAMWRGGYTGQHFFSFMARRLARLYPPYAVSVCLMGAAALIGGTQVSLGSLAAHAFYLNDLVGSPWLMEVYWTLAVEVQFYILIALIWRVVAIGRSWPFVALAIATVAATFLPWPERSLPNYFTYFLLGIAAFRWHGEIGSRLINSAVALLAVLAIWRENEFHSACAALLPLALLVLPVKIPRWGRFLGDVSYSLYLFHMITGAAFLAALQAIPISSSLRPPLVMVAVGISLGAAWLAFRLIESPAMQWAKRFAYRPPLRTAEIKAGSPASLEASL</sequence>
<dbReference type="PANTHER" id="PTHR23028">
    <property type="entry name" value="ACETYLTRANSFERASE"/>
    <property type="match status" value="1"/>
</dbReference>
<keyword evidence="1" id="KW-0812">Transmembrane</keyword>
<evidence type="ECO:0000256" key="1">
    <source>
        <dbReference type="SAM" id="Phobius"/>
    </source>
</evidence>
<feature type="transmembrane region" description="Helical" evidence="1">
    <location>
        <begin position="248"/>
        <end position="268"/>
    </location>
</feature>
<feature type="transmembrane region" description="Helical" evidence="1">
    <location>
        <begin position="219"/>
        <end position="242"/>
    </location>
</feature>
<evidence type="ECO:0000259" key="2">
    <source>
        <dbReference type="Pfam" id="PF01757"/>
    </source>
</evidence>
<dbReference type="Pfam" id="PF01757">
    <property type="entry name" value="Acyl_transf_3"/>
    <property type="match status" value="1"/>
</dbReference>
<accession>W2C7C1</accession>
<dbReference type="InterPro" id="IPR050879">
    <property type="entry name" value="Acyltransferase_3"/>
</dbReference>
<keyword evidence="1" id="KW-1133">Transmembrane helix</keyword>
<dbReference type="InterPro" id="IPR002656">
    <property type="entry name" value="Acyl_transf_3_dom"/>
</dbReference>
<feature type="transmembrane region" description="Helical" evidence="1">
    <location>
        <begin position="51"/>
        <end position="84"/>
    </location>
</feature>
<evidence type="ECO:0000313" key="4">
    <source>
        <dbReference type="Proteomes" id="UP000018837"/>
    </source>
</evidence>
<protein>
    <recommendedName>
        <fullName evidence="2">Acyltransferase 3 domain-containing protein</fullName>
    </recommendedName>
</protein>
<feature type="non-terminal residue" evidence="3">
    <location>
        <position position="1"/>
    </location>
</feature>
<dbReference type="PATRIC" id="fig|1411148.3.peg.23"/>
<dbReference type="GO" id="GO:0016747">
    <property type="term" value="F:acyltransferase activity, transferring groups other than amino-acyl groups"/>
    <property type="evidence" value="ECO:0007669"/>
    <property type="project" value="InterPro"/>
</dbReference>
<gene>
    <name evidence="3" type="ORF">N425_00710</name>
</gene>
<proteinExistence type="predicted"/>
<dbReference type="Proteomes" id="UP000018837">
    <property type="component" value="Unassembled WGS sequence"/>
</dbReference>
<keyword evidence="1" id="KW-0472">Membrane</keyword>
<organism evidence="3 4">
    <name type="scientific">Tannerella sp. oral taxon BU063 isolate Cell 2</name>
    <dbReference type="NCBI Taxonomy" id="1411148"/>
    <lineage>
        <taxon>Bacteria</taxon>
        <taxon>Pseudomonadati</taxon>
        <taxon>Bacteroidota</taxon>
        <taxon>Bacteroidia</taxon>
        <taxon>Bacteroidales</taxon>
        <taxon>Tannerellaceae</taxon>
        <taxon>Tannerella</taxon>
    </lineage>
</organism>
<dbReference type="GO" id="GO:0000271">
    <property type="term" value="P:polysaccharide biosynthetic process"/>
    <property type="evidence" value="ECO:0007669"/>
    <property type="project" value="TreeGrafter"/>
</dbReference>
<name>W2C7C1_9BACT</name>
<dbReference type="GO" id="GO:0016020">
    <property type="term" value="C:membrane"/>
    <property type="evidence" value="ECO:0007669"/>
    <property type="project" value="TreeGrafter"/>
</dbReference>
<feature type="transmembrane region" description="Helical" evidence="1">
    <location>
        <begin position="96"/>
        <end position="116"/>
    </location>
</feature>
<reference evidence="3 4" key="1">
    <citation type="submission" date="2013-11" db="EMBL/GenBank/DDBJ databases">
        <title>Single cell genomics of uncultured Tannerella BU063 (oral taxon 286).</title>
        <authorList>
            <person name="Beall C.J."/>
            <person name="Campbell A.G."/>
            <person name="Griffen A.L."/>
            <person name="Podar M."/>
            <person name="Leys E.J."/>
        </authorList>
    </citation>
    <scope>NUCLEOTIDE SEQUENCE [LARGE SCALE GENOMIC DNA]</scope>
    <source>
        <strain evidence="3">Cell 2</strain>
    </source>
</reference>